<proteinExistence type="predicted"/>
<gene>
    <name evidence="1" type="ORF">AYBTSS11_LOCUS17434</name>
</gene>
<dbReference type="Gramene" id="rna-AYBTSS11_LOCUS17434">
    <property type="protein sequence ID" value="CAJ1957866.1"/>
    <property type="gene ID" value="gene-AYBTSS11_LOCUS17434"/>
</dbReference>
<accession>A0AA86SGV1</accession>
<sequence length="125" mass="14222">MDFSSRAHINSPADKWTNPRLEALDRESHYDAVNVEGSVHSDPNQAGREGYETVMGCRFRKVLCYSDSKTAEKCTMERTVRKAICLEKLGSTKHDQLEEFHLPPAELYAILQADVQHLSFPREAL</sequence>
<keyword evidence="2" id="KW-1185">Reference proteome</keyword>
<name>A0AA86SGV1_9FABA</name>
<protein>
    <submittedName>
        <fullName evidence="1">Uncharacterized protein</fullName>
    </submittedName>
</protein>
<dbReference type="Proteomes" id="UP001189624">
    <property type="component" value="Chromosome 5"/>
</dbReference>
<dbReference type="AlphaFoldDB" id="A0AA86SGV1"/>
<evidence type="ECO:0000313" key="1">
    <source>
        <dbReference type="EMBL" id="CAJ1957866.1"/>
    </source>
</evidence>
<organism evidence="1 2">
    <name type="scientific">Sphenostylis stenocarpa</name>
    <dbReference type="NCBI Taxonomy" id="92480"/>
    <lineage>
        <taxon>Eukaryota</taxon>
        <taxon>Viridiplantae</taxon>
        <taxon>Streptophyta</taxon>
        <taxon>Embryophyta</taxon>
        <taxon>Tracheophyta</taxon>
        <taxon>Spermatophyta</taxon>
        <taxon>Magnoliopsida</taxon>
        <taxon>eudicotyledons</taxon>
        <taxon>Gunneridae</taxon>
        <taxon>Pentapetalae</taxon>
        <taxon>rosids</taxon>
        <taxon>fabids</taxon>
        <taxon>Fabales</taxon>
        <taxon>Fabaceae</taxon>
        <taxon>Papilionoideae</taxon>
        <taxon>50 kb inversion clade</taxon>
        <taxon>NPAAA clade</taxon>
        <taxon>indigoferoid/millettioid clade</taxon>
        <taxon>Phaseoleae</taxon>
        <taxon>Sphenostylis</taxon>
    </lineage>
</organism>
<reference evidence="1" key="1">
    <citation type="submission" date="2023-10" db="EMBL/GenBank/DDBJ databases">
        <authorList>
            <person name="Domelevo Entfellner J.-B."/>
        </authorList>
    </citation>
    <scope>NUCLEOTIDE SEQUENCE</scope>
</reference>
<evidence type="ECO:0000313" key="2">
    <source>
        <dbReference type="Proteomes" id="UP001189624"/>
    </source>
</evidence>
<dbReference type="EMBL" id="OY731402">
    <property type="protein sequence ID" value="CAJ1957866.1"/>
    <property type="molecule type" value="Genomic_DNA"/>
</dbReference>